<evidence type="ECO:0000313" key="2">
    <source>
        <dbReference type="Proteomes" id="UP000187134"/>
    </source>
</evidence>
<sequence length="121" mass="14281">MERQDALKLFKKLASSYPSWKVDRDIAENWLEELEQAESESCWANAKEHIRESRFAPSIAEIVKPNARIAAEREKQRTREMLDEQDRLRSKVPSITPWQREGISKEEWMRQTIAKHKASKS</sequence>
<organism evidence="1 2">
    <name type="scientific">Paenibacillus amylolyticus</name>
    <dbReference type="NCBI Taxonomy" id="1451"/>
    <lineage>
        <taxon>Bacteria</taxon>
        <taxon>Bacillati</taxon>
        <taxon>Bacillota</taxon>
        <taxon>Bacilli</taxon>
        <taxon>Bacillales</taxon>
        <taxon>Paenibacillaceae</taxon>
        <taxon>Paenibacillus</taxon>
    </lineage>
</organism>
<name>A0A1R1C545_PAEAM</name>
<evidence type="ECO:0008006" key="3">
    <source>
        <dbReference type="Google" id="ProtNLM"/>
    </source>
</evidence>
<protein>
    <recommendedName>
        <fullName evidence="3">Replicative helicase inhibitor G39P N-terminal domain-containing protein</fullName>
    </recommendedName>
</protein>
<comment type="caution">
    <text evidence="1">The sequence shown here is derived from an EMBL/GenBank/DDBJ whole genome shotgun (WGS) entry which is preliminary data.</text>
</comment>
<dbReference type="OrthoDB" id="2625859at2"/>
<accession>A0A1R1C545</accession>
<proteinExistence type="predicted"/>
<evidence type="ECO:0000313" key="1">
    <source>
        <dbReference type="EMBL" id="OMF17201.1"/>
    </source>
</evidence>
<dbReference type="Proteomes" id="UP000187134">
    <property type="component" value="Unassembled WGS sequence"/>
</dbReference>
<dbReference type="EMBL" id="MRTJ01000001">
    <property type="protein sequence ID" value="OMF17201.1"/>
    <property type="molecule type" value="Genomic_DNA"/>
</dbReference>
<reference evidence="1 2" key="1">
    <citation type="submission" date="2016-11" db="EMBL/GenBank/DDBJ databases">
        <title>Paenibacillus species isolates.</title>
        <authorList>
            <person name="Beno S.M."/>
        </authorList>
    </citation>
    <scope>NUCLEOTIDE SEQUENCE [LARGE SCALE GENOMIC DNA]</scope>
    <source>
        <strain evidence="1 2">FSL H8-0246</strain>
    </source>
</reference>
<dbReference type="RefSeq" id="WP_076330565.1">
    <property type="nucleotide sequence ID" value="NZ_MRTJ01000001.1"/>
</dbReference>
<dbReference type="Gene3D" id="1.10.8.200">
    <property type="entry name" value="Replisome organizer (g39p helicase loader/inhibitor protein)"/>
    <property type="match status" value="1"/>
</dbReference>
<gene>
    <name evidence="1" type="ORF">BK131_04345</name>
</gene>
<dbReference type="AlphaFoldDB" id="A0A1R1C545"/>